<dbReference type="GO" id="GO:0003774">
    <property type="term" value="F:cytoskeletal motor activity"/>
    <property type="evidence" value="ECO:0007669"/>
    <property type="project" value="InterPro"/>
</dbReference>
<protein>
    <recommendedName>
        <fullName evidence="5 12">Flagellar M-ring protein</fullName>
    </recommendedName>
</protein>
<comment type="function">
    <text evidence="1 12">The M ring may be actively involved in energy transduction.</text>
</comment>
<evidence type="ECO:0000256" key="8">
    <source>
        <dbReference type="ARBA" id="ARBA00022989"/>
    </source>
</evidence>
<comment type="subunit">
    <text evidence="11">The basal body constitutes a major portion of the flagellar organelle and consists of four rings (L,P,S, and M) mounted on a central rod. The M ring is integral to the inner membrane of the cell and may be connected to the flagellar rod via the S ring. The S (supramembrane ring) lies just distal to the M ring. The L and P rings lie in the outer membrane and the periplasmic space, respectively.</text>
</comment>
<dbReference type="InterPro" id="IPR013556">
    <property type="entry name" value="Flag_M-ring_C"/>
</dbReference>
<accession>A0A1M5JQY2</accession>
<dbReference type="NCBIfam" id="TIGR00206">
    <property type="entry name" value="fliF"/>
    <property type="match status" value="1"/>
</dbReference>
<evidence type="ECO:0000313" key="18">
    <source>
        <dbReference type="Proteomes" id="UP000199758"/>
    </source>
</evidence>
<evidence type="ECO:0000256" key="13">
    <source>
        <dbReference type="SAM" id="MobiDB-lite"/>
    </source>
</evidence>
<evidence type="ECO:0000256" key="7">
    <source>
        <dbReference type="ARBA" id="ARBA00022692"/>
    </source>
</evidence>
<dbReference type="PANTHER" id="PTHR30046">
    <property type="entry name" value="FLAGELLAR M-RING PROTEIN"/>
    <property type="match status" value="1"/>
</dbReference>
<organism evidence="17 18">
    <name type="scientific">Hydrocarboniphaga daqingensis</name>
    <dbReference type="NCBI Taxonomy" id="490188"/>
    <lineage>
        <taxon>Bacteria</taxon>
        <taxon>Pseudomonadati</taxon>
        <taxon>Pseudomonadota</taxon>
        <taxon>Gammaproteobacteria</taxon>
        <taxon>Nevskiales</taxon>
        <taxon>Nevskiaceae</taxon>
        <taxon>Hydrocarboniphaga</taxon>
    </lineage>
</organism>
<evidence type="ECO:0000313" key="17">
    <source>
        <dbReference type="EMBL" id="SHG42992.1"/>
    </source>
</evidence>
<keyword evidence="9 14" id="KW-0472">Membrane</keyword>
<dbReference type="STRING" id="490188.SAMN04488068_0153"/>
<gene>
    <name evidence="17" type="ORF">SAMN04488068_0153</name>
</gene>
<dbReference type="InterPro" id="IPR006182">
    <property type="entry name" value="FliF_N_dom"/>
</dbReference>
<evidence type="ECO:0000256" key="14">
    <source>
        <dbReference type="SAM" id="Phobius"/>
    </source>
</evidence>
<dbReference type="Gene3D" id="3.30.300.30">
    <property type="match status" value="1"/>
</dbReference>
<keyword evidence="17" id="KW-0966">Cell projection</keyword>
<evidence type="ECO:0000256" key="10">
    <source>
        <dbReference type="ARBA" id="ARBA00023143"/>
    </source>
</evidence>
<keyword evidence="17" id="KW-0282">Flagellum</keyword>
<feature type="domain" description="Flagellar M-ring N-terminal" evidence="15">
    <location>
        <begin position="49"/>
        <end position="225"/>
    </location>
</feature>
<sequence length="579" mass="60872">MAEVATTGAMASLRQMQGLKDVPLLRQLAMFAGVAIAVALGLSLYNWTQKPLYVPVYPGLSDTDSADLADALRTANIDFRLDGGSGAVTVAPDQVHAARLKAAAQGLPKGGAQGFEMIQQDQGFGVSQFIENARYQLALETELARTVSSLQPVKSARVHLAVPKPSAFTGGSRGAASASVVVELKAGRQLEGNQVDSIQHIVASSVPNLSPTAVTVIDQYGRLLGSDKDNDEFAQSTEQYQYTRRAEADYVRRIESLIAPMVGANRLSAQVAAEYDFSVTEEAREIYNPQNSVVRSEQTSETQRRDGSTTEAAGIPGATSNQPPPAAPAAANAGAPAAAAVAAAAPATPTQSTRSETRNYEVDRTLSHTRQQLGRLKRLSIAVLIDNLQRVDAEGKPTSVALTADELAKVEALVKQAVGFDAARGDTVTVQNAPFVVEPVEPQPELPLWQRSDVRDYARQGAGAIAVLSLILFVLRPMLRTLISGRPRDDAPRALAVAADGAPEALSGEHLAADSLSLTQQPAAMTTASIGGPVGTASAAQAALPSSAYEANLSAARTAVTQDPKRVAQLVKTWLSEDG</sequence>
<evidence type="ECO:0000256" key="9">
    <source>
        <dbReference type="ARBA" id="ARBA00023136"/>
    </source>
</evidence>
<dbReference type="Proteomes" id="UP000199758">
    <property type="component" value="Unassembled WGS sequence"/>
</dbReference>
<evidence type="ECO:0000256" key="6">
    <source>
        <dbReference type="ARBA" id="ARBA00022475"/>
    </source>
</evidence>
<keyword evidence="10 12" id="KW-0975">Bacterial flagellum</keyword>
<keyword evidence="6" id="KW-1003">Cell membrane</keyword>
<reference evidence="17 18" key="1">
    <citation type="submission" date="2016-11" db="EMBL/GenBank/DDBJ databases">
        <authorList>
            <person name="Jaros S."/>
            <person name="Januszkiewicz K."/>
            <person name="Wedrychowicz H."/>
        </authorList>
    </citation>
    <scope>NUCLEOTIDE SEQUENCE [LARGE SCALE GENOMIC DNA]</scope>
    <source>
        <strain evidence="17 18">CGMCC 1.7049</strain>
    </source>
</reference>
<comment type="subcellular location">
    <subcellularLocation>
        <location evidence="2 12">Bacterial flagellum basal body</location>
    </subcellularLocation>
    <subcellularLocation>
        <location evidence="3">Cell membrane</location>
        <topology evidence="3">Multi-pass membrane protein</topology>
    </subcellularLocation>
</comment>
<dbReference type="GO" id="GO:0005886">
    <property type="term" value="C:plasma membrane"/>
    <property type="evidence" value="ECO:0007669"/>
    <property type="project" value="UniProtKB-SubCell"/>
</dbReference>
<name>A0A1M5JQY2_9GAMM</name>
<keyword evidence="8 14" id="KW-1133">Transmembrane helix</keyword>
<keyword evidence="7 14" id="KW-0812">Transmembrane</keyword>
<comment type="similarity">
    <text evidence="4 12">Belongs to the FliF family.</text>
</comment>
<feature type="domain" description="Flagellar M-ring C-terminal" evidence="16">
    <location>
        <begin position="259"/>
        <end position="435"/>
    </location>
</feature>
<evidence type="ECO:0000256" key="11">
    <source>
        <dbReference type="ARBA" id="ARBA00025936"/>
    </source>
</evidence>
<dbReference type="EMBL" id="FQWZ01000001">
    <property type="protein sequence ID" value="SHG42992.1"/>
    <property type="molecule type" value="Genomic_DNA"/>
</dbReference>
<keyword evidence="18" id="KW-1185">Reference proteome</keyword>
<keyword evidence="17" id="KW-0969">Cilium</keyword>
<evidence type="ECO:0000256" key="5">
    <source>
        <dbReference type="ARBA" id="ARBA00017949"/>
    </source>
</evidence>
<dbReference type="AlphaFoldDB" id="A0A1M5JQY2"/>
<dbReference type="PANTHER" id="PTHR30046:SF0">
    <property type="entry name" value="FLAGELLAR M-RING PROTEIN"/>
    <property type="match status" value="1"/>
</dbReference>
<evidence type="ECO:0000259" key="15">
    <source>
        <dbReference type="Pfam" id="PF01514"/>
    </source>
</evidence>
<dbReference type="Pfam" id="PF08345">
    <property type="entry name" value="YscJ_FliF_C"/>
    <property type="match status" value="1"/>
</dbReference>
<dbReference type="OrthoDB" id="8554211at2"/>
<dbReference type="InterPro" id="IPR045851">
    <property type="entry name" value="AMP-bd_C_sf"/>
</dbReference>
<dbReference type="PIRSF" id="PIRSF004862">
    <property type="entry name" value="FliF"/>
    <property type="match status" value="1"/>
</dbReference>
<evidence type="ECO:0000256" key="4">
    <source>
        <dbReference type="ARBA" id="ARBA00007971"/>
    </source>
</evidence>
<feature type="compositionally biased region" description="Basic and acidic residues" evidence="13">
    <location>
        <begin position="355"/>
        <end position="366"/>
    </location>
</feature>
<evidence type="ECO:0000256" key="1">
    <source>
        <dbReference type="ARBA" id="ARBA00003820"/>
    </source>
</evidence>
<feature type="transmembrane region" description="Helical" evidence="14">
    <location>
        <begin position="24"/>
        <end position="47"/>
    </location>
</feature>
<dbReference type="GO" id="GO:0009431">
    <property type="term" value="C:bacterial-type flagellum basal body, MS ring"/>
    <property type="evidence" value="ECO:0007669"/>
    <property type="project" value="InterPro"/>
</dbReference>
<dbReference type="RefSeq" id="WP_072892743.1">
    <property type="nucleotide sequence ID" value="NZ_FQWZ01000001.1"/>
</dbReference>
<feature type="region of interest" description="Disordered" evidence="13">
    <location>
        <begin position="288"/>
        <end position="366"/>
    </location>
</feature>
<evidence type="ECO:0000256" key="12">
    <source>
        <dbReference type="PIRNR" id="PIRNR004862"/>
    </source>
</evidence>
<feature type="compositionally biased region" description="Low complexity" evidence="13">
    <location>
        <begin position="328"/>
        <end position="349"/>
    </location>
</feature>
<evidence type="ECO:0000256" key="3">
    <source>
        <dbReference type="ARBA" id="ARBA00004651"/>
    </source>
</evidence>
<dbReference type="PRINTS" id="PR01009">
    <property type="entry name" value="FLGMRINGFLIF"/>
</dbReference>
<proteinExistence type="inferred from homology"/>
<feature type="compositionally biased region" description="Polar residues" evidence="13">
    <location>
        <begin position="288"/>
        <end position="301"/>
    </location>
</feature>
<dbReference type="InterPro" id="IPR043427">
    <property type="entry name" value="YscJ/FliF"/>
</dbReference>
<dbReference type="Pfam" id="PF01514">
    <property type="entry name" value="YscJ_FliF"/>
    <property type="match status" value="1"/>
</dbReference>
<evidence type="ECO:0000259" key="16">
    <source>
        <dbReference type="Pfam" id="PF08345"/>
    </source>
</evidence>
<dbReference type="InterPro" id="IPR000067">
    <property type="entry name" value="FlgMring_FliF"/>
</dbReference>
<evidence type="ECO:0000256" key="2">
    <source>
        <dbReference type="ARBA" id="ARBA00004117"/>
    </source>
</evidence>
<dbReference type="GO" id="GO:0071973">
    <property type="term" value="P:bacterial-type flagellum-dependent cell motility"/>
    <property type="evidence" value="ECO:0007669"/>
    <property type="project" value="InterPro"/>
</dbReference>